<feature type="compositionally biased region" description="Basic and acidic residues" evidence="1">
    <location>
        <begin position="1"/>
        <end position="16"/>
    </location>
</feature>
<sequence length="74" mass="7938">MGLTEAESHQIADCKSVRRTGSTSVRLRTRRNELSRYDKADPSGASGASGAERDLSASDPKNDSLSTTYSSRST</sequence>
<dbReference type="Proteomes" id="UP000187012">
    <property type="component" value="Unassembled WGS sequence"/>
</dbReference>
<protein>
    <submittedName>
        <fullName evidence="2">Uncharacterized protein</fullName>
    </submittedName>
</protein>
<feature type="compositionally biased region" description="Basic and acidic residues" evidence="1">
    <location>
        <begin position="51"/>
        <end position="62"/>
    </location>
</feature>
<dbReference type="EMBL" id="CYGX02000017">
    <property type="protein sequence ID" value="SIT38793.1"/>
    <property type="molecule type" value="Genomic_DNA"/>
</dbReference>
<organism evidence="2 3">
    <name type="scientific">Paraburkholderia ribeironis</name>
    <dbReference type="NCBI Taxonomy" id="1247936"/>
    <lineage>
        <taxon>Bacteria</taxon>
        <taxon>Pseudomonadati</taxon>
        <taxon>Pseudomonadota</taxon>
        <taxon>Betaproteobacteria</taxon>
        <taxon>Burkholderiales</taxon>
        <taxon>Burkholderiaceae</taxon>
        <taxon>Paraburkholderia</taxon>
    </lineage>
</organism>
<evidence type="ECO:0000256" key="1">
    <source>
        <dbReference type="SAM" id="MobiDB-lite"/>
    </source>
</evidence>
<dbReference type="AlphaFoldDB" id="A0A1N7RVN4"/>
<feature type="compositionally biased region" description="Basic and acidic residues" evidence="1">
    <location>
        <begin position="30"/>
        <end position="41"/>
    </location>
</feature>
<feature type="compositionally biased region" description="Polar residues" evidence="1">
    <location>
        <begin position="63"/>
        <end position="74"/>
    </location>
</feature>
<gene>
    <name evidence="2" type="ORF">BN2475_170062</name>
</gene>
<evidence type="ECO:0000313" key="3">
    <source>
        <dbReference type="Proteomes" id="UP000187012"/>
    </source>
</evidence>
<reference evidence="2 3" key="1">
    <citation type="submission" date="2016-12" db="EMBL/GenBank/DDBJ databases">
        <authorList>
            <person name="Song W.-J."/>
            <person name="Kurnit D.M."/>
        </authorList>
    </citation>
    <scope>NUCLEOTIDE SEQUENCE [LARGE SCALE GENOMIC DNA]</scope>
    <source>
        <strain evidence="2 3">STM7296</strain>
    </source>
</reference>
<proteinExistence type="predicted"/>
<keyword evidence="3" id="KW-1185">Reference proteome</keyword>
<evidence type="ECO:0000313" key="2">
    <source>
        <dbReference type="EMBL" id="SIT38793.1"/>
    </source>
</evidence>
<feature type="region of interest" description="Disordered" evidence="1">
    <location>
        <begin position="1"/>
        <end position="74"/>
    </location>
</feature>
<accession>A0A1N7RVN4</accession>
<name>A0A1N7RVN4_9BURK</name>